<dbReference type="Pfam" id="PF01551">
    <property type="entry name" value="Peptidase_M23"/>
    <property type="match status" value="1"/>
</dbReference>
<dbReference type="Gene3D" id="3.10.350.10">
    <property type="entry name" value="LysM domain"/>
    <property type="match status" value="4"/>
</dbReference>
<proteinExistence type="predicted"/>
<accession>U3A3N9</accession>
<dbReference type="InterPro" id="IPR011055">
    <property type="entry name" value="Dup_hybrid_motif"/>
</dbReference>
<dbReference type="RefSeq" id="WP_021690259.1">
    <property type="nucleotide sequence ID" value="NZ_BASZ01000005.1"/>
</dbReference>
<feature type="domain" description="LysM" evidence="3">
    <location>
        <begin position="219"/>
        <end position="263"/>
    </location>
</feature>
<name>U3A3N9_9SPHN</name>
<dbReference type="Proteomes" id="UP000016568">
    <property type="component" value="Unassembled WGS sequence"/>
</dbReference>
<dbReference type="SUPFAM" id="SSF51261">
    <property type="entry name" value="Duplicated hybrid motif"/>
    <property type="match status" value="1"/>
</dbReference>
<dbReference type="OrthoDB" id="9795421at2"/>
<feature type="domain" description="LysM" evidence="3">
    <location>
        <begin position="171"/>
        <end position="215"/>
    </location>
</feature>
<dbReference type="Pfam" id="PF01476">
    <property type="entry name" value="LysM"/>
    <property type="match status" value="4"/>
</dbReference>
<keyword evidence="2" id="KW-0732">Signal</keyword>
<gene>
    <name evidence="4" type="ORF">NT2_05_02730</name>
</gene>
<dbReference type="PANTHER" id="PTHR33734:SF22">
    <property type="entry name" value="MEMBRANE-BOUND LYTIC MUREIN TRANSGLYCOSYLASE D"/>
    <property type="match status" value="1"/>
</dbReference>
<dbReference type="InterPro" id="IPR016047">
    <property type="entry name" value="M23ase_b-sheet_dom"/>
</dbReference>
<feature type="signal peptide" evidence="2">
    <location>
        <begin position="1"/>
        <end position="19"/>
    </location>
</feature>
<comment type="caution">
    <text evidence="4">The sequence shown here is derived from an EMBL/GenBank/DDBJ whole genome shotgun (WGS) entry which is preliminary data.</text>
</comment>
<dbReference type="CDD" id="cd00118">
    <property type="entry name" value="LysM"/>
    <property type="match status" value="4"/>
</dbReference>
<dbReference type="KEGG" id="ntd:EGO55_12605"/>
<reference evidence="4 5" key="1">
    <citation type="submission" date="2013-09" db="EMBL/GenBank/DDBJ databases">
        <title>Whole genome shotgun sequence of Novosphingobium tardaugens NBRC 16725.</title>
        <authorList>
            <person name="Isaki S."/>
            <person name="Hosoyama A."/>
            <person name="Tsuchikane K."/>
            <person name="Katsumata H."/>
            <person name="Ando Y."/>
            <person name="Yamazaki S."/>
            <person name="Fujita N."/>
        </authorList>
    </citation>
    <scope>NUCLEOTIDE SEQUENCE [LARGE SCALE GENOMIC DNA]</scope>
    <source>
        <strain evidence="4 5">NBRC 16725</strain>
    </source>
</reference>
<dbReference type="InterPro" id="IPR018392">
    <property type="entry name" value="LysM"/>
</dbReference>
<evidence type="ECO:0000313" key="5">
    <source>
        <dbReference type="Proteomes" id="UP000016568"/>
    </source>
</evidence>
<dbReference type="EMBL" id="BASZ01000005">
    <property type="protein sequence ID" value="GAD49353.1"/>
    <property type="molecule type" value="Genomic_DNA"/>
</dbReference>
<dbReference type="SMART" id="SM00257">
    <property type="entry name" value="LysM"/>
    <property type="match status" value="4"/>
</dbReference>
<evidence type="ECO:0000313" key="4">
    <source>
        <dbReference type="EMBL" id="GAD49353.1"/>
    </source>
</evidence>
<protein>
    <recommendedName>
        <fullName evidence="3">LysM domain-containing protein</fullName>
    </recommendedName>
</protein>
<dbReference type="AlphaFoldDB" id="U3A3N9"/>
<dbReference type="eggNOG" id="COG4942">
    <property type="taxonomic scope" value="Bacteria"/>
</dbReference>
<dbReference type="PANTHER" id="PTHR33734">
    <property type="entry name" value="LYSM DOMAIN-CONTAINING GPI-ANCHORED PROTEIN 2"/>
    <property type="match status" value="1"/>
</dbReference>
<dbReference type="Gene3D" id="2.70.70.10">
    <property type="entry name" value="Glucose Permease (Domain IIA)"/>
    <property type="match status" value="1"/>
</dbReference>
<dbReference type="InterPro" id="IPR036779">
    <property type="entry name" value="LysM_dom_sf"/>
</dbReference>
<dbReference type="PROSITE" id="PS51782">
    <property type="entry name" value="LYSM"/>
    <property type="match status" value="4"/>
</dbReference>
<dbReference type="SUPFAM" id="SSF54106">
    <property type="entry name" value="LysM domain"/>
    <property type="match status" value="2"/>
</dbReference>
<feature type="domain" description="LysM" evidence="3">
    <location>
        <begin position="92"/>
        <end position="137"/>
    </location>
</feature>
<evidence type="ECO:0000256" key="1">
    <source>
        <dbReference type="SAM" id="MobiDB-lite"/>
    </source>
</evidence>
<feature type="region of interest" description="Disordered" evidence="1">
    <location>
        <begin position="67"/>
        <end position="89"/>
    </location>
</feature>
<evidence type="ECO:0000259" key="3">
    <source>
        <dbReference type="PROSITE" id="PS51782"/>
    </source>
</evidence>
<sequence>MKRAIMGAAALLLVAASPAQETRHTVKDGETLNGIANRAGVSASAIVKANGLKEPYVVRSGQVLKIPRDGAKPKPAASTGSGGGSSAAASKGFHVVKDGETLNGIANRAGVTPAAIIKANNLKAPAYAVRLGQKLIIPGKGGGATAQAAAKTDNAKPAGASKAETPIRMGETHIVQPGETLNGIANRAGIPKTVLADANGIGEPYVVKTGQKLRIPRQRVHVVASGDTASEIAEKYGVSYDAIRTANGLPSGSSPKAGQRLVIPATVARSAPAIPAAPAASAAPSIDGSFRWPLIGKIVKRFDLQAPGSGHRGIDIDASVGQAVMAAKGGTVIYAAEEPIRYGKMIVVEHEGQWYSAYAHLSSIAVTKGESVKVGEVIGYAGSTGDAPQPQLHFELRQANRPVDPLTKLP</sequence>
<feature type="domain" description="LysM" evidence="3">
    <location>
        <begin position="22"/>
        <end position="66"/>
    </location>
</feature>
<dbReference type="CDD" id="cd12797">
    <property type="entry name" value="M23_peptidase"/>
    <property type="match status" value="1"/>
</dbReference>
<dbReference type="eggNOG" id="COG1388">
    <property type="taxonomic scope" value="Bacteria"/>
</dbReference>
<evidence type="ECO:0000256" key="2">
    <source>
        <dbReference type="SAM" id="SignalP"/>
    </source>
</evidence>
<keyword evidence="5" id="KW-1185">Reference proteome</keyword>
<feature type="chain" id="PRO_5030177879" description="LysM domain-containing protein" evidence="2">
    <location>
        <begin position="20"/>
        <end position="410"/>
    </location>
</feature>
<organism evidence="4 5">
    <name type="scientific">Caenibius tardaugens NBRC 16725</name>
    <dbReference type="NCBI Taxonomy" id="1219035"/>
    <lineage>
        <taxon>Bacteria</taxon>
        <taxon>Pseudomonadati</taxon>
        <taxon>Pseudomonadota</taxon>
        <taxon>Alphaproteobacteria</taxon>
        <taxon>Sphingomonadales</taxon>
        <taxon>Erythrobacteraceae</taxon>
        <taxon>Caenibius</taxon>
    </lineage>
</organism>